<evidence type="ECO:0000256" key="5">
    <source>
        <dbReference type="PROSITE-ProRule" id="PRU00205"/>
    </source>
</evidence>
<evidence type="ECO:0000256" key="4">
    <source>
        <dbReference type="ARBA" id="ARBA00023136"/>
    </source>
</evidence>
<organism evidence="7">
    <name type="scientific">Tetraodon nigroviridis</name>
    <name type="common">Spotted green pufferfish</name>
    <name type="synonym">Chelonodon nigroviridis</name>
    <dbReference type="NCBI Taxonomy" id="99883"/>
    <lineage>
        <taxon>Eukaryota</taxon>
        <taxon>Metazoa</taxon>
        <taxon>Chordata</taxon>
        <taxon>Craniata</taxon>
        <taxon>Vertebrata</taxon>
        <taxon>Euteleostomi</taxon>
        <taxon>Actinopterygii</taxon>
        <taxon>Neopterygii</taxon>
        <taxon>Teleostei</taxon>
        <taxon>Neoteleostei</taxon>
        <taxon>Acanthomorphata</taxon>
        <taxon>Eupercaria</taxon>
        <taxon>Tetraodontiformes</taxon>
        <taxon>Tetradontoidea</taxon>
        <taxon>Tetraodontidae</taxon>
        <taxon>Tetraodon</taxon>
    </lineage>
</organism>
<dbReference type="KEGG" id="tng:GSTEN00030115G001"/>
<keyword evidence="3" id="KW-1133">Transmembrane helix</keyword>
<accession>Q4RRL6</accession>
<comment type="caution">
    <text evidence="7">The sequence shown here is derived from an EMBL/GenBank/DDBJ whole genome shotgun (WGS) entry which is preliminary data.</text>
</comment>
<dbReference type="OrthoDB" id="10266980at2759"/>
<evidence type="ECO:0000256" key="1">
    <source>
        <dbReference type="ARBA" id="ARBA00004141"/>
    </source>
</evidence>
<evidence type="ECO:0000256" key="2">
    <source>
        <dbReference type="ARBA" id="ARBA00022692"/>
    </source>
</evidence>
<dbReference type="EMBL" id="CAAE01015002">
    <property type="protein sequence ID" value="CAG08966.1"/>
    <property type="molecule type" value="Genomic_DNA"/>
</dbReference>
<proteinExistence type="predicted"/>
<comment type="subcellular location">
    <subcellularLocation>
        <location evidence="1">Membrane</location>
        <topology evidence="1">Multi-pass membrane protein</topology>
    </subcellularLocation>
</comment>
<reference evidence="7" key="2">
    <citation type="submission" date="2004-02" db="EMBL/GenBank/DDBJ databases">
        <authorList>
            <consortium name="Genoscope"/>
            <consortium name="Whitehead Institute Centre for Genome Research"/>
        </authorList>
    </citation>
    <scope>NUCLEOTIDE SEQUENCE</scope>
</reference>
<protein>
    <submittedName>
        <fullName evidence="7">(spotted green pufferfish) hypothetical protein</fullName>
    </submittedName>
</protein>
<dbReference type="InterPro" id="IPR006634">
    <property type="entry name" value="TLC-dom"/>
</dbReference>
<keyword evidence="2 5" id="KW-0812">Transmembrane</keyword>
<dbReference type="AlphaFoldDB" id="Q4RRL6"/>
<feature type="domain" description="TLC" evidence="6">
    <location>
        <begin position="44"/>
        <end position="98"/>
    </location>
</feature>
<sequence>MEALVPALKSHPGLSVLVCSLVFRVVHHLLQRLPVPKAVRQNDFHSWKWKNLSVSVVHSLLTGTWALTCVVLWPQTLSNIHSFHTHMSYLLVCVSTGQ</sequence>
<reference evidence="7" key="1">
    <citation type="journal article" date="2004" name="Nature">
        <title>Genome duplication in the teleost fish Tetraodon nigroviridis reveals the early vertebrate proto-karyotype.</title>
        <authorList>
            <person name="Jaillon O."/>
            <person name="Aury J.-M."/>
            <person name="Brunet F."/>
            <person name="Petit J.-L."/>
            <person name="Stange-Thomann N."/>
            <person name="Mauceli E."/>
            <person name="Bouneau L."/>
            <person name="Fischer C."/>
            <person name="Ozouf-Costaz C."/>
            <person name="Bernot A."/>
            <person name="Nicaud S."/>
            <person name="Jaffe D."/>
            <person name="Fisher S."/>
            <person name="Lutfalla G."/>
            <person name="Dossat C."/>
            <person name="Segurens B."/>
            <person name="Dasilva C."/>
            <person name="Salanoubat M."/>
            <person name="Levy M."/>
            <person name="Boudet N."/>
            <person name="Castellano S."/>
            <person name="Anthouard V."/>
            <person name="Jubin C."/>
            <person name="Castelli V."/>
            <person name="Katinka M."/>
            <person name="Vacherie B."/>
            <person name="Biemont C."/>
            <person name="Skalli Z."/>
            <person name="Cattolico L."/>
            <person name="Poulain J."/>
            <person name="De Berardinis V."/>
            <person name="Cruaud C."/>
            <person name="Duprat S."/>
            <person name="Brottier P."/>
            <person name="Coutanceau J.-P."/>
            <person name="Gouzy J."/>
            <person name="Parra G."/>
            <person name="Lardier G."/>
            <person name="Chapple C."/>
            <person name="McKernan K.J."/>
            <person name="McEwan P."/>
            <person name="Bosak S."/>
            <person name="Kellis M."/>
            <person name="Volff J.-N."/>
            <person name="Guigo R."/>
            <person name="Zody M.C."/>
            <person name="Mesirov J."/>
            <person name="Lindblad-Toh K."/>
            <person name="Birren B."/>
            <person name="Nusbaum C."/>
            <person name="Kahn D."/>
            <person name="Robinson-Rechavi M."/>
            <person name="Laudet V."/>
            <person name="Schachter V."/>
            <person name="Quetier F."/>
            <person name="Saurin W."/>
            <person name="Scarpelli C."/>
            <person name="Wincker P."/>
            <person name="Lander E.S."/>
            <person name="Weissenbach J."/>
            <person name="Roest Crollius H."/>
        </authorList>
    </citation>
    <scope>NUCLEOTIDE SEQUENCE [LARGE SCALE GENOMIC DNA]</scope>
</reference>
<evidence type="ECO:0000259" key="6">
    <source>
        <dbReference type="PROSITE" id="PS50922"/>
    </source>
</evidence>
<name>Q4RRL6_TETNG</name>
<evidence type="ECO:0000313" key="7">
    <source>
        <dbReference type="EMBL" id="CAG08966.1"/>
    </source>
</evidence>
<evidence type="ECO:0000256" key="3">
    <source>
        <dbReference type="ARBA" id="ARBA00022989"/>
    </source>
</evidence>
<dbReference type="GO" id="GO:0016020">
    <property type="term" value="C:membrane"/>
    <property type="evidence" value="ECO:0007669"/>
    <property type="project" value="UniProtKB-SubCell"/>
</dbReference>
<gene>
    <name evidence="7" type="ORF">GSTENG00030115001</name>
</gene>
<dbReference type="PROSITE" id="PS50922">
    <property type="entry name" value="TLC"/>
    <property type="match status" value="1"/>
</dbReference>
<keyword evidence="4 5" id="KW-0472">Membrane</keyword>